<dbReference type="RefSeq" id="WP_205045790.1">
    <property type="nucleotide sequence ID" value="NZ_CAJVAX010000022.1"/>
</dbReference>
<evidence type="ECO:0000313" key="5">
    <source>
        <dbReference type="EMBL" id="CAG7657173.1"/>
    </source>
</evidence>
<name>A0A9W4MK80_9ACTN</name>
<dbReference type="AlphaFoldDB" id="A0A9W4MK80"/>
<gene>
    <name evidence="5" type="ORF">SBRY_80203</name>
</gene>
<dbReference type="Pfam" id="PF07992">
    <property type="entry name" value="Pyr_redox_2"/>
    <property type="match status" value="1"/>
</dbReference>
<dbReference type="EMBL" id="CAJVAX010000022">
    <property type="protein sequence ID" value="CAG7657173.1"/>
    <property type="molecule type" value="Genomic_DNA"/>
</dbReference>
<protein>
    <submittedName>
        <fullName evidence="5">Thioredoxin reductase</fullName>
        <ecNumber evidence="5">1.8.1.9</ecNumber>
    </submittedName>
</protein>
<comment type="catalytic activity">
    <reaction evidence="3">
        <text>[thioredoxin]-dithiol + NADP(+) = [thioredoxin]-disulfide + NADPH + H(+)</text>
        <dbReference type="Rhea" id="RHEA:20345"/>
        <dbReference type="Rhea" id="RHEA-COMP:10698"/>
        <dbReference type="Rhea" id="RHEA-COMP:10700"/>
        <dbReference type="ChEBI" id="CHEBI:15378"/>
        <dbReference type="ChEBI" id="CHEBI:29950"/>
        <dbReference type="ChEBI" id="CHEBI:50058"/>
        <dbReference type="ChEBI" id="CHEBI:57783"/>
        <dbReference type="ChEBI" id="CHEBI:58349"/>
        <dbReference type="EC" id="1.8.1.9"/>
    </reaction>
</comment>
<dbReference type="Proteomes" id="UP001153328">
    <property type="component" value="Unassembled WGS sequence"/>
</dbReference>
<feature type="domain" description="FAD/NAD(P)-binding" evidence="4">
    <location>
        <begin position="24"/>
        <end position="305"/>
    </location>
</feature>
<keyword evidence="2 5" id="KW-0560">Oxidoreductase</keyword>
<comment type="caution">
    <text evidence="5">The sequence shown here is derived from an EMBL/GenBank/DDBJ whole genome shotgun (WGS) entry which is preliminary data.</text>
</comment>
<accession>A0A9W4MK80</accession>
<dbReference type="GO" id="GO:0004791">
    <property type="term" value="F:thioredoxin-disulfide reductase (NADPH) activity"/>
    <property type="evidence" value="ECO:0007669"/>
    <property type="project" value="UniProtKB-EC"/>
</dbReference>
<dbReference type="PRINTS" id="PR00469">
    <property type="entry name" value="PNDRDTASEII"/>
</dbReference>
<dbReference type="InterPro" id="IPR023753">
    <property type="entry name" value="FAD/NAD-binding_dom"/>
</dbReference>
<evidence type="ECO:0000259" key="4">
    <source>
        <dbReference type="Pfam" id="PF07992"/>
    </source>
</evidence>
<dbReference type="PANTHER" id="PTHR48105">
    <property type="entry name" value="THIOREDOXIN REDUCTASE 1-RELATED-RELATED"/>
    <property type="match status" value="1"/>
</dbReference>
<dbReference type="InterPro" id="IPR036188">
    <property type="entry name" value="FAD/NAD-bd_sf"/>
</dbReference>
<evidence type="ECO:0000256" key="2">
    <source>
        <dbReference type="ARBA" id="ARBA00023002"/>
    </source>
</evidence>
<organism evidence="5 6">
    <name type="scientific">Actinacidiphila bryophytorum</name>
    <dbReference type="NCBI Taxonomy" id="1436133"/>
    <lineage>
        <taxon>Bacteria</taxon>
        <taxon>Bacillati</taxon>
        <taxon>Actinomycetota</taxon>
        <taxon>Actinomycetes</taxon>
        <taxon>Kitasatosporales</taxon>
        <taxon>Streptomycetaceae</taxon>
        <taxon>Actinacidiphila</taxon>
    </lineage>
</organism>
<dbReference type="EC" id="1.8.1.9" evidence="5"/>
<keyword evidence="1" id="KW-0285">Flavoprotein</keyword>
<evidence type="ECO:0000256" key="3">
    <source>
        <dbReference type="ARBA" id="ARBA00048132"/>
    </source>
</evidence>
<dbReference type="SUPFAM" id="SSF51905">
    <property type="entry name" value="FAD/NAD(P)-binding domain"/>
    <property type="match status" value="1"/>
</dbReference>
<dbReference type="InterPro" id="IPR050097">
    <property type="entry name" value="Ferredoxin-NADP_redctase_2"/>
</dbReference>
<evidence type="ECO:0000256" key="1">
    <source>
        <dbReference type="ARBA" id="ARBA00022630"/>
    </source>
</evidence>
<dbReference type="PRINTS" id="PR00368">
    <property type="entry name" value="FADPNR"/>
</dbReference>
<keyword evidence="6" id="KW-1185">Reference proteome</keyword>
<evidence type="ECO:0000313" key="6">
    <source>
        <dbReference type="Proteomes" id="UP001153328"/>
    </source>
</evidence>
<proteinExistence type="predicted"/>
<reference evidence="5" key="1">
    <citation type="submission" date="2021-06" db="EMBL/GenBank/DDBJ databases">
        <authorList>
            <person name="Arsene-Ploetze F."/>
        </authorList>
    </citation>
    <scope>NUCLEOTIDE SEQUENCE</scope>
    <source>
        <strain evidence="5">SBRY1</strain>
    </source>
</reference>
<dbReference type="Gene3D" id="3.50.50.60">
    <property type="entry name" value="FAD/NAD(P)-binding domain"/>
    <property type="match status" value="2"/>
</dbReference>
<sequence length="324" mass="34763">MTTPHTAAHAARTAHAHRIPQETDAAVVGGGPAGLSAAICLARYNRRVLLFDTGRGRSTHHQINRNYLGFPGGIATVDLRSVGLKQLADYPEATVVHHTVTHVDGDARTGFTLHSQGGSWRARTLVIATGTLDHFPHFEGWEPYVGRSMFWCIACDGYENRGKRILVVGHTDAAAGEALQMRSLSPHVQLLTNSHHEDFSPLFRERLAAARIPVLHDQLRQAEGADGQLHAVTTRGGLRIALDSLFSIQGATPETRLAEQLGVELAATGYIAVDVEQKTSVPGVYAAGDVTSLHSHQVSAAVHEGSQAASAANYFLYPESLKAG</sequence>